<keyword evidence="3" id="KW-1185">Reference proteome</keyword>
<dbReference type="Proteomes" id="UP001500363">
    <property type="component" value="Unassembled WGS sequence"/>
</dbReference>
<accession>A0ABP4N6E0</accession>
<evidence type="ECO:0008006" key="4">
    <source>
        <dbReference type="Google" id="ProtNLM"/>
    </source>
</evidence>
<protein>
    <recommendedName>
        <fullName evidence="4">Fibronectin type-III domain-containing protein</fullName>
    </recommendedName>
</protein>
<comment type="caution">
    <text evidence="2">The sequence shown here is derived from an EMBL/GenBank/DDBJ whole genome shotgun (WGS) entry which is preliminary data.</text>
</comment>
<dbReference type="EMBL" id="BAAANC010000004">
    <property type="protein sequence ID" value="GAA1556411.1"/>
    <property type="molecule type" value="Genomic_DNA"/>
</dbReference>
<organism evidence="2 3">
    <name type="scientific">Kribbella lupini</name>
    <dbReference type="NCBI Taxonomy" id="291602"/>
    <lineage>
        <taxon>Bacteria</taxon>
        <taxon>Bacillati</taxon>
        <taxon>Actinomycetota</taxon>
        <taxon>Actinomycetes</taxon>
        <taxon>Propionibacteriales</taxon>
        <taxon>Kribbellaceae</taxon>
        <taxon>Kribbella</taxon>
    </lineage>
</organism>
<sequence length="403" mass="42279">MKRVAVPLLAGALLAATLTTPAHAATATSANVTIAWADDSFSVVRVTWDDDGAQPNRVVQYQDGKPVTNGVTLVAADQPNQLDLPASLVDVRRVTQIGVSAGGDEAAPVTMSPSFDTDLPAPAELVSSAISGTSTLTASWKAGTPKPDTTPGDPLDRPATAVFQAEADGVEVSPKGPGTAVTVTGRTSTFRLSVSTFNEWGTTTTALVEAGTSSPSLSAPGISTYGYLFNLFGTFAGNGARPVILQARNTPTSPWYVVGTRTFSGGQYLFSLQNSAPRQYRVQVPNTAGGQFVWFGGYSPVVTSKVQLNVNLGIPYPTIKRGGYGTMTLTVYPLAALTAVLQRWNGTTWTTVGPVKADAGTAYGYVRHPVPGKYSYRYYVPATVYRGATYLAAYSQTAVLTVT</sequence>
<keyword evidence="1" id="KW-0732">Signal</keyword>
<name>A0ABP4N6E0_9ACTN</name>
<reference evidence="3" key="1">
    <citation type="journal article" date="2019" name="Int. J. Syst. Evol. Microbiol.">
        <title>The Global Catalogue of Microorganisms (GCM) 10K type strain sequencing project: providing services to taxonomists for standard genome sequencing and annotation.</title>
        <authorList>
            <consortium name="The Broad Institute Genomics Platform"/>
            <consortium name="The Broad Institute Genome Sequencing Center for Infectious Disease"/>
            <person name="Wu L."/>
            <person name="Ma J."/>
        </authorList>
    </citation>
    <scope>NUCLEOTIDE SEQUENCE [LARGE SCALE GENOMIC DNA]</scope>
    <source>
        <strain evidence="3">JCM 14303</strain>
    </source>
</reference>
<evidence type="ECO:0000313" key="2">
    <source>
        <dbReference type="EMBL" id="GAA1556411.1"/>
    </source>
</evidence>
<feature type="signal peptide" evidence="1">
    <location>
        <begin position="1"/>
        <end position="24"/>
    </location>
</feature>
<feature type="chain" id="PRO_5045312755" description="Fibronectin type-III domain-containing protein" evidence="1">
    <location>
        <begin position="25"/>
        <end position="403"/>
    </location>
</feature>
<evidence type="ECO:0000256" key="1">
    <source>
        <dbReference type="SAM" id="SignalP"/>
    </source>
</evidence>
<dbReference type="RefSeq" id="WP_344182231.1">
    <property type="nucleotide sequence ID" value="NZ_BAAANC010000004.1"/>
</dbReference>
<evidence type="ECO:0000313" key="3">
    <source>
        <dbReference type="Proteomes" id="UP001500363"/>
    </source>
</evidence>
<proteinExistence type="predicted"/>
<gene>
    <name evidence="2" type="ORF">GCM10009741_71260</name>
</gene>